<dbReference type="EMBL" id="JAZHXJ010000123">
    <property type="protein sequence ID" value="KAL1873424.1"/>
    <property type="molecule type" value="Genomic_DNA"/>
</dbReference>
<comment type="caution">
    <text evidence="3">The sequence shown here is derived from an EMBL/GenBank/DDBJ whole genome shotgun (WGS) entry which is preliminary data.</text>
</comment>
<reference evidence="3 4" key="1">
    <citation type="journal article" date="2024" name="Commun. Biol.">
        <title>Comparative genomic analysis of thermophilic fungi reveals convergent evolutionary adaptations and gene losses.</title>
        <authorList>
            <person name="Steindorff A.S."/>
            <person name="Aguilar-Pontes M.V."/>
            <person name="Robinson A.J."/>
            <person name="Andreopoulos B."/>
            <person name="LaButti K."/>
            <person name="Kuo A."/>
            <person name="Mondo S."/>
            <person name="Riley R."/>
            <person name="Otillar R."/>
            <person name="Haridas S."/>
            <person name="Lipzen A."/>
            <person name="Grimwood J."/>
            <person name="Schmutz J."/>
            <person name="Clum A."/>
            <person name="Reid I.D."/>
            <person name="Moisan M.C."/>
            <person name="Butler G."/>
            <person name="Nguyen T.T.M."/>
            <person name="Dewar K."/>
            <person name="Conant G."/>
            <person name="Drula E."/>
            <person name="Henrissat B."/>
            <person name="Hansel C."/>
            <person name="Singer S."/>
            <person name="Hutchinson M.I."/>
            <person name="de Vries R.P."/>
            <person name="Natvig D.O."/>
            <person name="Powell A.J."/>
            <person name="Tsang A."/>
            <person name="Grigoriev I.V."/>
        </authorList>
    </citation>
    <scope>NUCLEOTIDE SEQUENCE [LARGE SCALE GENOMIC DNA]</scope>
    <source>
        <strain evidence="3 4">ATCC 24622</strain>
    </source>
</reference>
<keyword evidence="4" id="KW-1185">Reference proteome</keyword>
<feature type="compositionally biased region" description="Polar residues" evidence="1">
    <location>
        <begin position="36"/>
        <end position="52"/>
    </location>
</feature>
<name>A0ABR3XCR4_9PEZI</name>
<feature type="region of interest" description="Disordered" evidence="1">
    <location>
        <begin position="1"/>
        <end position="111"/>
    </location>
</feature>
<feature type="compositionally biased region" description="Acidic residues" evidence="1">
    <location>
        <begin position="81"/>
        <end position="92"/>
    </location>
</feature>
<protein>
    <recommendedName>
        <fullName evidence="2">Hypervirulence associated protein TUDOR domain-containing protein</fullName>
    </recommendedName>
</protein>
<proteinExistence type="predicted"/>
<evidence type="ECO:0000259" key="2">
    <source>
        <dbReference type="Pfam" id="PF11160"/>
    </source>
</evidence>
<sequence>MGDGEPEKGDQVSWKWGRGAPAGTVVETKQDGEIAIQTSRGNTVKRNASENNPAVRIERSGNEVVKRASELTIDKKADRSEGDEDDDEDNEDSAPHRITRSGKEVKKGKAK</sequence>
<dbReference type="Pfam" id="PF11160">
    <property type="entry name" value="Hva1_TUDOR"/>
    <property type="match status" value="1"/>
</dbReference>
<evidence type="ECO:0000313" key="3">
    <source>
        <dbReference type="EMBL" id="KAL1873424.1"/>
    </source>
</evidence>
<dbReference type="Proteomes" id="UP001586593">
    <property type="component" value="Unassembled WGS sequence"/>
</dbReference>
<accession>A0ABR3XCR4</accession>
<feature type="compositionally biased region" description="Basic and acidic residues" evidence="1">
    <location>
        <begin position="1"/>
        <end position="10"/>
    </location>
</feature>
<evidence type="ECO:0000256" key="1">
    <source>
        <dbReference type="SAM" id="MobiDB-lite"/>
    </source>
</evidence>
<dbReference type="InterPro" id="IPR021331">
    <property type="entry name" value="Hva1_TUDOR"/>
</dbReference>
<evidence type="ECO:0000313" key="4">
    <source>
        <dbReference type="Proteomes" id="UP001586593"/>
    </source>
</evidence>
<organism evidence="3 4">
    <name type="scientific">Phialemonium thermophilum</name>
    <dbReference type="NCBI Taxonomy" id="223376"/>
    <lineage>
        <taxon>Eukaryota</taxon>
        <taxon>Fungi</taxon>
        <taxon>Dikarya</taxon>
        <taxon>Ascomycota</taxon>
        <taxon>Pezizomycotina</taxon>
        <taxon>Sordariomycetes</taxon>
        <taxon>Sordariomycetidae</taxon>
        <taxon>Cephalothecales</taxon>
        <taxon>Cephalothecaceae</taxon>
        <taxon>Phialemonium</taxon>
    </lineage>
</organism>
<feature type="domain" description="Hypervirulence associated protein TUDOR" evidence="2">
    <location>
        <begin position="9"/>
        <end position="71"/>
    </location>
</feature>
<gene>
    <name evidence="3" type="ORF">VTK73DRAFT_1015</name>
</gene>
<feature type="compositionally biased region" description="Basic and acidic residues" evidence="1">
    <location>
        <begin position="56"/>
        <end position="80"/>
    </location>
</feature>
<feature type="compositionally biased region" description="Basic and acidic residues" evidence="1">
    <location>
        <begin position="101"/>
        <end position="111"/>
    </location>
</feature>